<organism evidence="1 2">
    <name type="scientific">Trichomalopsis sarcophagae</name>
    <dbReference type="NCBI Taxonomy" id="543379"/>
    <lineage>
        <taxon>Eukaryota</taxon>
        <taxon>Metazoa</taxon>
        <taxon>Ecdysozoa</taxon>
        <taxon>Arthropoda</taxon>
        <taxon>Hexapoda</taxon>
        <taxon>Insecta</taxon>
        <taxon>Pterygota</taxon>
        <taxon>Neoptera</taxon>
        <taxon>Endopterygota</taxon>
        <taxon>Hymenoptera</taxon>
        <taxon>Apocrita</taxon>
        <taxon>Proctotrupomorpha</taxon>
        <taxon>Chalcidoidea</taxon>
        <taxon>Pteromalidae</taxon>
        <taxon>Pteromalinae</taxon>
        <taxon>Trichomalopsis</taxon>
    </lineage>
</organism>
<gene>
    <name evidence="1" type="ORF">TSAR_004089</name>
</gene>
<reference evidence="1 2" key="1">
    <citation type="journal article" date="2017" name="Curr. Biol.">
        <title>The Evolution of Venom by Co-option of Single-Copy Genes.</title>
        <authorList>
            <person name="Martinson E.O."/>
            <person name="Mrinalini"/>
            <person name="Kelkar Y.D."/>
            <person name="Chang C.H."/>
            <person name="Werren J.H."/>
        </authorList>
    </citation>
    <scope>NUCLEOTIDE SEQUENCE [LARGE SCALE GENOMIC DNA]</scope>
    <source>
        <strain evidence="1 2">Alberta</strain>
        <tissue evidence="1">Whole body</tissue>
    </source>
</reference>
<accession>A0A232ET54</accession>
<evidence type="ECO:0000313" key="2">
    <source>
        <dbReference type="Proteomes" id="UP000215335"/>
    </source>
</evidence>
<dbReference type="Proteomes" id="UP000215335">
    <property type="component" value="Unassembled WGS sequence"/>
</dbReference>
<comment type="caution">
    <text evidence="1">The sequence shown here is derived from an EMBL/GenBank/DDBJ whole genome shotgun (WGS) entry which is preliminary data.</text>
</comment>
<dbReference type="AlphaFoldDB" id="A0A232ET54"/>
<keyword evidence="2" id="KW-1185">Reference proteome</keyword>
<protein>
    <submittedName>
        <fullName evidence="1">Uncharacterized protein</fullName>
    </submittedName>
</protein>
<proteinExistence type="predicted"/>
<dbReference type="EMBL" id="NNAY01002329">
    <property type="protein sequence ID" value="OXU21539.1"/>
    <property type="molecule type" value="Genomic_DNA"/>
</dbReference>
<name>A0A232ET54_9HYME</name>
<sequence length="180" mass="19185">SFAYRSIKIQSGVSLLSLSLLIKGSIAKLTDSPVHRLRENMQFSQKKVCLTLTAVLAVVVSSASAKSLQKRDANVLTSYDEMLKSIDNLRNIILAGPAVAPIAAASKGMILVLDEAVGGNLAKLINSIMPCKIDGTGTRCEGKVDVKSVREIGKKIADLIPLESLPKLVSSVVRIAKNML</sequence>
<feature type="non-terminal residue" evidence="1">
    <location>
        <position position="1"/>
    </location>
</feature>
<evidence type="ECO:0000313" key="1">
    <source>
        <dbReference type="EMBL" id="OXU21539.1"/>
    </source>
</evidence>